<dbReference type="Gene3D" id="2.60.120.370">
    <property type="entry name" value="YhcH/YjgK/YiaL"/>
    <property type="match status" value="1"/>
</dbReference>
<dbReference type="PANTHER" id="PTHR34986">
    <property type="entry name" value="EVOLVED BETA-GALACTOSIDASE SUBUNIT BETA"/>
    <property type="match status" value="1"/>
</dbReference>
<keyword evidence="2" id="KW-1185">Reference proteome</keyword>
<protein>
    <submittedName>
        <fullName evidence="1">YhcH/YjgK/YiaL family protein</fullName>
    </submittedName>
</protein>
<organism evidence="1 2">
    <name type="scientific">Bisgaard Taxon 45</name>
    <dbReference type="NCBI Taxonomy" id="304289"/>
    <lineage>
        <taxon>Bacteria</taxon>
        <taxon>Pseudomonadati</taxon>
        <taxon>Pseudomonadota</taxon>
        <taxon>Gammaproteobacteria</taxon>
        <taxon>Pasteurellales</taxon>
        <taxon>Pasteurellaceae</taxon>
    </lineage>
</organism>
<dbReference type="Proteomes" id="UP001224083">
    <property type="component" value="Unassembled WGS sequence"/>
</dbReference>
<dbReference type="Pfam" id="PF04074">
    <property type="entry name" value="DUF386"/>
    <property type="match status" value="1"/>
</dbReference>
<evidence type="ECO:0000313" key="2">
    <source>
        <dbReference type="Proteomes" id="UP001224083"/>
    </source>
</evidence>
<evidence type="ECO:0000313" key="1">
    <source>
        <dbReference type="EMBL" id="MDP9500054.1"/>
    </source>
</evidence>
<dbReference type="EMBL" id="JAQAHH010000004">
    <property type="protein sequence ID" value="MDP9500054.1"/>
    <property type="molecule type" value="Genomic_DNA"/>
</dbReference>
<dbReference type="SUPFAM" id="SSF51197">
    <property type="entry name" value="Clavaminate synthase-like"/>
    <property type="match status" value="1"/>
</dbReference>
<dbReference type="NCBIfam" id="TIGR00022">
    <property type="entry name" value="YhcH/YjgK/YiaL family protein"/>
    <property type="match status" value="1"/>
</dbReference>
<comment type="caution">
    <text evidence="1">The sequence shown here is derived from an EMBL/GenBank/DDBJ whole genome shotgun (WGS) entry which is preliminary data.</text>
</comment>
<dbReference type="InterPro" id="IPR037012">
    <property type="entry name" value="NanQ/TabA/YiaL_sf"/>
</dbReference>
<dbReference type="PANTHER" id="PTHR34986:SF1">
    <property type="entry name" value="PROTEIN YIAL"/>
    <property type="match status" value="1"/>
</dbReference>
<proteinExistence type="predicted"/>
<dbReference type="InterPro" id="IPR004375">
    <property type="entry name" value="NanQ/TabA/YiaL"/>
</dbReference>
<reference evidence="1 2" key="1">
    <citation type="submission" date="2022-12" db="EMBL/GenBank/DDBJ databases">
        <title>Genome sequence of Pasteurellaceae Bisgaard Taxon 45.</title>
        <authorList>
            <person name="Foggin C."/>
            <person name="Rosen L.E."/>
            <person name="Henton M."/>
            <person name="Buys A."/>
            <person name="Floyd T."/>
            <person name="Turner A.D."/>
            <person name="Tarbin J."/>
            <person name="Lloyd A.S."/>
            <person name="Chaitezvi C."/>
            <person name="Ellis R.J."/>
            <person name="Roberts H.C."/>
            <person name="Dastjerdi A."/>
            <person name="Nunez A."/>
            <person name="Van Vliet A.H."/>
            <person name="Steinbach F."/>
        </authorList>
    </citation>
    <scope>NUCLEOTIDE SEQUENCE [LARGE SCALE GENOMIC DNA]</scope>
    <source>
        <strain evidence="1 2">VF20HR</strain>
    </source>
</reference>
<name>A0ABT9KDA5_9PAST</name>
<gene>
    <name evidence="1" type="ORF">O7M46_03710</name>
</gene>
<accession>A0ABT9KDA5</accession>
<sequence>MFFGHLSQIDKKQYPEAINIALDYLSNTDFNHLDAGRYPIRGDRIYAQVLDLETQEKTTLYPEVHRHYIDVQYLHSGVERIGVAIDLGHNTIEKGYDVERDILFYKEIENEIELIMRPGNFAVFFPSDVHRPACIDTYSTTIRKVVVKIAVSELEV</sequence>